<organism evidence="1 2">
    <name type="scientific">Opisthorchis viverrini</name>
    <name type="common">Southeast Asian liver fluke</name>
    <dbReference type="NCBI Taxonomy" id="6198"/>
    <lineage>
        <taxon>Eukaryota</taxon>
        <taxon>Metazoa</taxon>
        <taxon>Spiralia</taxon>
        <taxon>Lophotrochozoa</taxon>
        <taxon>Platyhelminthes</taxon>
        <taxon>Trematoda</taxon>
        <taxon>Digenea</taxon>
        <taxon>Opisthorchiida</taxon>
        <taxon>Opisthorchiata</taxon>
        <taxon>Opisthorchiidae</taxon>
        <taxon>Opisthorchis</taxon>
    </lineage>
</organism>
<evidence type="ECO:0000313" key="1">
    <source>
        <dbReference type="EMBL" id="OON14079.1"/>
    </source>
</evidence>
<evidence type="ECO:0000313" key="2">
    <source>
        <dbReference type="Proteomes" id="UP000243686"/>
    </source>
</evidence>
<dbReference type="Proteomes" id="UP000243686">
    <property type="component" value="Unassembled WGS sequence"/>
</dbReference>
<sequence>DQTNPIYVFTRTSPDDDAYQTPDVLEVNDGGFPQRLERLLSAQPSLGALNDRLCLVDPLAPIAQQTCMAIEQLVSEQRQMIQGWCVALANLAEVTARAEKCLTVDAARLSTFETRAGDWEEKLNL</sequence>
<protein>
    <submittedName>
        <fullName evidence="1">Uncharacterized protein</fullName>
    </submittedName>
</protein>
<accession>A0A1S8WHZ7</accession>
<dbReference type="AlphaFoldDB" id="A0A1S8WHZ7"/>
<dbReference type="EMBL" id="KV906893">
    <property type="protein sequence ID" value="OON14079.1"/>
    <property type="molecule type" value="Genomic_DNA"/>
</dbReference>
<reference evidence="1 2" key="1">
    <citation type="submission" date="2015-03" db="EMBL/GenBank/DDBJ databases">
        <title>Draft genome of the nematode, Opisthorchis viverrini.</title>
        <authorList>
            <person name="Mitreva M."/>
        </authorList>
    </citation>
    <scope>NUCLEOTIDE SEQUENCE [LARGE SCALE GENOMIC DNA]</scope>
    <source>
        <strain evidence="1">Khon Kaen</strain>
    </source>
</reference>
<keyword evidence="2" id="KW-1185">Reference proteome</keyword>
<name>A0A1S8WHZ7_OPIVI</name>
<proteinExistence type="predicted"/>
<feature type="non-terminal residue" evidence="1">
    <location>
        <position position="1"/>
    </location>
</feature>
<gene>
    <name evidence="1" type="ORF">X801_10133</name>
</gene>